<reference evidence="2" key="2">
    <citation type="journal article" date="2015" name="Fish Shellfish Immunol.">
        <title>Early steps in the European eel (Anguilla anguilla)-Vibrio vulnificus interaction in the gills: Role of the RtxA13 toxin.</title>
        <authorList>
            <person name="Callol A."/>
            <person name="Pajuelo D."/>
            <person name="Ebbesson L."/>
            <person name="Teles M."/>
            <person name="MacKenzie S."/>
            <person name="Amaro C."/>
        </authorList>
    </citation>
    <scope>NUCLEOTIDE SEQUENCE</scope>
</reference>
<feature type="compositionally biased region" description="Basic and acidic residues" evidence="1">
    <location>
        <begin position="17"/>
        <end position="30"/>
    </location>
</feature>
<sequence length="40" mass="4658">MPQRCFAHNQILSPPHQTRDLSDSNLEKKLPQTANIFRKP</sequence>
<dbReference type="AlphaFoldDB" id="A0A0E9VX82"/>
<name>A0A0E9VX82_ANGAN</name>
<feature type="region of interest" description="Disordered" evidence="1">
    <location>
        <begin position="1"/>
        <end position="40"/>
    </location>
</feature>
<proteinExistence type="predicted"/>
<accession>A0A0E9VX82</accession>
<protein>
    <submittedName>
        <fullName evidence="2">Uncharacterized protein</fullName>
    </submittedName>
</protein>
<reference evidence="2" key="1">
    <citation type="submission" date="2014-11" db="EMBL/GenBank/DDBJ databases">
        <authorList>
            <person name="Amaro Gonzalez C."/>
        </authorList>
    </citation>
    <scope>NUCLEOTIDE SEQUENCE</scope>
</reference>
<evidence type="ECO:0000256" key="1">
    <source>
        <dbReference type="SAM" id="MobiDB-lite"/>
    </source>
</evidence>
<evidence type="ECO:0000313" key="2">
    <source>
        <dbReference type="EMBL" id="JAH81858.1"/>
    </source>
</evidence>
<dbReference type="EMBL" id="GBXM01026719">
    <property type="protein sequence ID" value="JAH81858.1"/>
    <property type="molecule type" value="Transcribed_RNA"/>
</dbReference>
<organism evidence="2">
    <name type="scientific">Anguilla anguilla</name>
    <name type="common">European freshwater eel</name>
    <name type="synonym">Muraena anguilla</name>
    <dbReference type="NCBI Taxonomy" id="7936"/>
    <lineage>
        <taxon>Eukaryota</taxon>
        <taxon>Metazoa</taxon>
        <taxon>Chordata</taxon>
        <taxon>Craniata</taxon>
        <taxon>Vertebrata</taxon>
        <taxon>Euteleostomi</taxon>
        <taxon>Actinopterygii</taxon>
        <taxon>Neopterygii</taxon>
        <taxon>Teleostei</taxon>
        <taxon>Anguilliformes</taxon>
        <taxon>Anguillidae</taxon>
        <taxon>Anguilla</taxon>
    </lineage>
</organism>
<dbReference type="EMBL" id="GBXM01036075">
    <property type="protein sequence ID" value="JAH72502.1"/>
    <property type="molecule type" value="Transcribed_RNA"/>
</dbReference>